<gene>
    <name evidence="1" type="ORF">L873DRAFT_1785811</name>
</gene>
<evidence type="ECO:0000313" key="1">
    <source>
        <dbReference type="EMBL" id="RPB05154.1"/>
    </source>
</evidence>
<dbReference type="AlphaFoldDB" id="A0A3N4K3L2"/>
<reference evidence="1 2" key="1">
    <citation type="journal article" date="2018" name="Nat. Ecol. Evol.">
        <title>Pezizomycetes genomes reveal the molecular basis of ectomycorrhizal truffle lifestyle.</title>
        <authorList>
            <person name="Murat C."/>
            <person name="Payen T."/>
            <person name="Noel B."/>
            <person name="Kuo A."/>
            <person name="Morin E."/>
            <person name="Chen J."/>
            <person name="Kohler A."/>
            <person name="Krizsan K."/>
            <person name="Balestrini R."/>
            <person name="Da Silva C."/>
            <person name="Montanini B."/>
            <person name="Hainaut M."/>
            <person name="Levati E."/>
            <person name="Barry K.W."/>
            <person name="Belfiori B."/>
            <person name="Cichocki N."/>
            <person name="Clum A."/>
            <person name="Dockter R.B."/>
            <person name="Fauchery L."/>
            <person name="Guy J."/>
            <person name="Iotti M."/>
            <person name="Le Tacon F."/>
            <person name="Lindquist E.A."/>
            <person name="Lipzen A."/>
            <person name="Malagnac F."/>
            <person name="Mello A."/>
            <person name="Molinier V."/>
            <person name="Miyauchi S."/>
            <person name="Poulain J."/>
            <person name="Riccioni C."/>
            <person name="Rubini A."/>
            <person name="Sitrit Y."/>
            <person name="Splivallo R."/>
            <person name="Traeger S."/>
            <person name="Wang M."/>
            <person name="Zifcakova L."/>
            <person name="Wipf D."/>
            <person name="Zambonelli A."/>
            <person name="Paolocci F."/>
            <person name="Nowrousian M."/>
            <person name="Ottonello S."/>
            <person name="Baldrian P."/>
            <person name="Spatafora J.W."/>
            <person name="Henrissat B."/>
            <person name="Nagy L.G."/>
            <person name="Aury J.M."/>
            <person name="Wincker P."/>
            <person name="Grigoriev I.V."/>
            <person name="Bonfante P."/>
            <person name="Martin F.M."/>
        </authorList>
    </citation>
    <scope>NUCLEOTIDE SEQUENCE [LARGE SCALE GENOMIC DNA]</scope>
    <source>
        <strain evidence="1 2">120613-1</strain>
    </source>
</reference>
<keyword evidence="2" id="KW-1185">Reference proteome</keyword>
<evidence type="ECO:0000313" key="2">
    <source>
        <dbReference type="Proteomes" id="UP000276215"/>
    </source>
</evidence>
<accession>A0A3N4K3L2</accession>
<dbReference type="Proteomes" id="UP000276215">
    <property type="component" value="Unassembled WGS sequence"/>
</dbReference>
<proteinExistence type="predicted"/>
<protein>
    <submittedName>
        <fullName evidence="1">Uncharacterized protein</fullName>
    </submittedName>
</protein>
<organism evidence="1 2">
    <name type="scientific">Choiromyces venosus 120613-1</name>
    <dbReference type="NCBI Taxonomy" id="1336337"/>
    <lineage>
        <taxon>Eukaryota</taxon>
        <taxon>Fungi</taxon>
        <taxon>Dikarya</taxon>
        <taxon>Ascomycota</taxon>
        <taxon>Pezizomycotina</taxon>
        <taxon>Pezizomycetes</taxon>
        <taxon>Pezizales</taxon>
        <taxon>Tuberaceae</taxon>
        <taxon>Choiromyces</taxon>
    </lineage>
</organism>
<sequence>MSSFTSDGNKCLDFKPLSVSSLTSVPEYQLQVFNKTLVQYRTNTLVENSTVLYRKWHVSTTRESIYKYKYPEPNHKMDIAIPEYSAYRKVHRGVLVLVFRDFSHL</sequence>
<name>A0A3N4K3L2_9PEZI</name>
<dbReference type="EMBL" id="ML120354">
    <property type="protein sequence ID" value="RPB05154.1"/>
    <property type="molecule type" value="Genomic_DNA"/>
</dbReference>